<proteinExistence type="predicted"/>
<dbReference type="EMBL" id="KV460211">
    <property type="protein sequence ID" value="OBT99664.1"/>
    <property type="molecule type" value="Genomic_DNA"/>
</dbReference>
<accession>A0A1B8GUZ1</accession>
<organism evidence="2 3">
    <name type="scientific">Pseudogymnoascus verrucosus</name>
    <dbReference type="NCBI Taxonomy" id="342668"/>
    <lineage>
        <taxon>Eukaryota</taxon>
        <taxon>Fungi</taxon>
        <taxon>Dikarya</taxon>
        <taxon>Ascomycota</taxon>
        <taxon>Pezizomycotina</taxon>
        <taxon>Leotiomycetes</taxon>
        <taxon>Thelebolales</taxon>
        <taxon>Thelebolaceae</taxon>
        <taxon>Pseudogymnoascus</taxon>
    </lineage>
</organism>
<sequence>MSGMSGVNGNRFIAFAFPAYRMSLDMRRLGDGDLDWGTHGPLTRDDKGEEDGQWGGDDDDGDDDNEGEGEKEEEDGVYFEG</sequence>
<feature type="region of interest" description="Disordered" evidence="1">
    <location>
        <begin position="32"/>
        <end position="81"/>
    </location>
</feature>
<dbReference type="RefSeq" id="XP_018133397.1">
    <property type="nucleotide sequence ID" value="XM_018271680.1"/>
</dbReference>
<evidence type="ECO:0000256" key="1">
    <source>
        <dbReference type="SAM" id="MobiDB-lite"/>
    </source>
</evidence>
<feature type="compositionally biased region" description="Acidic residues" evidence="1">
    <location>
        <begin position="48"/>
        <end position="81"/>
    </location>
</feature>
<keyword evidence="3" id="KW-1185">Reference proteome</keyword>
<dbReference type="AlphaFoldDB" id="A0A1B8GUZ1"/>
<dbReference type="Proteomes" id="UP000091956">
    <property type="component" value="Unassembled WGS sequence"/>
</dbReference>
<reference evidence="3" key="2">
    <citation type="journal article" date="2018" name="Nat. Commun.">
        <title>Extreme sensitivity to ultraviolet light in the fungal pathogen causing white-nose syndrome of bats.</title>
        <authorList>
            <person name="Palmer J.M."/>
            <person name="Drees K.P."/>
            <person name="Foster J.T."/>
            <person name="Lindner D.L."/>
        </authorList>
    </citation>
    <scope>NUCLEOTIDE SEQUENCE [LARGE SCALE GENOMIC DNA]</scope>
    <source>
        <strain evidence="3">UAMH 10579</strain>
    </source>
</reference>
<dbReference type="GeneID" id="28835555"/>
<evidence type="ECO:0000313" key="3">
    <source>
        <dbReference type="Proteomes" id="UP000091956"/>
    </source>
</evidence>
<protein>
    <submittedName>
        <fullName evidence="2">Uncharacterized protein</fullName>
    </submittedName>
</protein>
<gene>
    <name evidence="2" type="ORF">VE01_02169</name>
</gene>
<evidence type="ECO:0000313" key="2">
    <source>
        <dbReference type="EMBL" id="OBT99664.1"/>
    </source>
</evidence>
<name>A0A1B8GUZ1_9PEZI</name>
<reference evidence="2 3" key="1">
    <citation type="submission" date="2016-03" db="EMBL/GenBank/DDBJ databases">
        <title>Comparative genomics of Pseudogymnoascus destructans, the fungus causing white-nose syndrome of bats.</title>
        <authorList>
            <person name="Palmer J.M."/>
            <person name="Drees K.P."/>
            <person name="Foster J.T."/>
            <person name="Lindner D.L."/>
        </authorList>
    </citation>
    <scope>NUCLEOTIDE SEQUENCE [LARGE SCALE GENOMIC DNA]</scope>
    <source>
        <strain evidence="2 3">UAMH 10579</strain>
    </source>
</reference>